<evidence type="ECO:0000256" key="3">
    <source>
        <dbReference type="ARBA" id="ARBA00022741"/>
    </source>
</evidence>
<sequence length="202" mass="23180">MELDEIISEVKKHITEKRFAHTEGVAFTAAALAMKFSYESGYRENDNMEFVDKARTAGYLHDNAKCLSDEELLAVCAKNNIPVTECEKKSPYLLHGKVGAFYAKTLYGIDDEDILNAITYHTTGRPGMSMLEKIIFTADYIEPGRTRQANLDYIRYLAFTDIDRCVLKILSDTLDYLEEKHKSIDDMTVKTLEYYKNKQEMV</sequence>
<dbReference type="CDD" id="cd00077">
    <property type="entry name" value="HDc"/>
    <property type="match status" value="1"/>
</dbReference>
<comment type="caution">
    <text evidence="8">The sequence shown here is derived from an EMBL/GenBank/DDBJ whole genome shotgun (WGS) entry which is preliminary data.</text>
</comment>
<name>D4RWV4_9FIRM</name>
<dbReference type="InterPro" id="IPR051094">
    <property type="entry name" value="Diverse_Catalytic_Enzymes"/>
</dbReference>
<evidence type="ECO:0000256" key="2">
    <source>
        <dbReference type="ARBA" id="ARBA00022723"/>
    </source>
</evidence>
<dbReference type="RefSeq" id="WP_005600754.1">
    <property type="nucleotide sequence ID" value="NZ_GG663519.1"/>
</dbReference>
<keyword evidence="4 8" id="KW-0378">Hydrolase</keyword>
<evidence type="ECO:0000259" key="7">
    <source>
        <dbReference type="SMART" id="SM00471"/>
    </source>
</evidence>
<dbReference type="NCBIfam" id="TIGR00488">
    <property type="entry name" value="bis(5'-nucleosyl)-tetraphosphatase (symmetrical) YqeK"/>
    <property type="match status" value="1"/>
</dbReference>
<comment type="catalytic activity">
    <reaction evidence="6">
        <text>P(1),P(4)-bis(5'-adenosyl) tetraphosphate + H2O = 2 ADP + 2 H(+)</text>
        <dbReference type="Rhea" id="RHEA:24252"/>
        <dbReference type="ChEBI" id="CHEBI:15377"/>
        <dbReference type="ChEBI" id="CHEBI:15378"/>
        <dbReference type="ChEBI" id="CHEBI:58141"/>
        <dbReference type="ChEBI" id="CHEBI:456216"/>
        <dbReference type="EC" id="3.6.1.41"/>
    </reaction>
</comment>
<reference evidence="8 9" key="1">
    <citation type="submission" date="2010-02" db="EMBL/GenBank/DDBJ databases">
        <authorList>
            <person name="Weinstock G."/>
            <person name="Sodergren E."/>
            <person name="Clifton S."/>
            <person name="Fulton L."/>
            <person name="Fulton B."/>
            <person name="Courtney L."/>
            <person name="Fronick C."/>
            <person name="Harrison M."/>
            <person name="Strong C."/>
            <person name="Farmer C."/>
            <person name="Delahaunty K."/>
            <person name="Markovic C."/>
            <person name="Hall O."/>
            <person name="Minx P."/>
            <person name="Tomlinson C."/>
            <person name="Mitreva M."/>
            <person name="Nelson J."/>
            <person name="Hou S."/>
            <person name="Wollam A."/>
            <person name="Pepin K.H."/>
            <person name="Johnson M."/>
            <person name="Bhonagiri V."/>
            <person name="Zhang X."/>
            <person name="Suruliraj S."/>
            <person name="Warren W."/>
            <person name="Chinwalla A."/>
            <person name="Mardis E.R."/>
            <person name="Wilson R.K."/>
        </authorList>
    </citation>
    <scope>NUCLEOTIDE SEQUENCE [LARGE SCALE GENOMIC DNA]</scope>
    <source>
        <strain evidence="8 9">DSM 2876</strain>
    </source>
</reference>
<evidence type="ECO:0000313" key="8">
    <source>
        <dbReference type="EMBL" id="EFF69628.1"/>
    </source>
</evidence>
<dbReference type="Gene3D" id="1.10.3210.10">
    <property type="entry name" value="Hypothetical protein af1432"/>
    <property type="match status" value="1"/>
</dbReference>
<proteinExistence type="predicted"/>
<dbReference type="SMART" id="SM00471">
    <property type="entry name" value="HDc"/>
    <property type="match status" value="1"/>
</dbReference>
<dbReference type="GO" id="GO:0000166">
    <property type="term" value="F:nucleotide binding"/>
    <property type="evidence" value="ECO:0007669"/>
    <property type="project" value="UniProtKB-KW"/>
</dbReference>
<evidence type="ECO:0000256" key="6">
    <source>
        <dbReference type="ARBA" id="ARBA00049417"/>
    </source>
</evidence>
<keyword evidence="3" id="KW-0547">Nucleotide-binding</keyword>
<evidence type="ECO:0000256" key="4">
    <source>
        <dbReference type="ARBA" id="ARBA00022801"/>
    </source>
</evidence>
<keyword evidence="9" id="KW-1185">Reference proteome</keyword>
<dbReference type="PANTHER" id="PTHR35795:SF1">
    <property type="entry name" value="BIS(5'-NUCLEOSYL)-TETRAPHOSPHATASE, SYMMETRICAL"/>
    <property type="match status" value="1"/>
</dbReference>
<dbReference type="STRING" id="45851.BHV86_06475"/>
<dbReference type="PANTHER" id="PTHR35795">
    <property type="entry name" value="SLR1885 PROTEIN"/>
    <property type="match status" value="1"/>
</dbReference>
<feature type="domain" description="HD/PDEase" evidence="7">
    <location>
        <begin position="14"/>
        <end position="153"/>
    </location>
</feature>
<keyword evidence="2" id="KW-0479">Metal-binding</keyword>
<evidence type="ECO:0000256" key="5">
    <source>
        <dbReference type="ARBA" id="ARBA00023004"/>
    </source>
</evidence>
<dbReference type="GO" id="GO:0046872">
    <property type="term" value="F:metal ion binding"/>
    <property type="evidence" value="ECO:0007669"/>
    <property type="project" value="UniProtKB-KW"/>
</dbReference>
<dbReference type="InterPro" id="IPR003607">
    <property type="entry name" value="HD/PDEase_dom"/>
</dbReference>
<dbReference type="InterPro" id="IPR005249">
    <property type="entry name" value="YqeK"/>
</dbReference>
<organism evidence="8 9">
    <name type="scientific">Eshraghiella crossota DSM 2876</name>
    <dbReference type="NCBI Taxonomy" id="511680"/>
    <lineage>
        <taxon>Bacteria</taxon>
        <taxon>Bacillati</taxon>
        <taxon>Bacillota</taxon>
        <taxon>Clostridia</taxon>
        <taxon>Lachnospirales</taxon>
        <taxon>Lachnospiraceae</taxon>
        <taxon>Eshraghiella</taxon>
    </lineage>
</organism>
<evidence type="ECO:0000256" key="1">
    <source>
        <dbReference type="ARBA" id="ARBA00012506"/>
    </source>
</evidence>
<dbReference type="GO" id="GO:0008803">
    <property type="term" value="F:bis(5'-nucleosyl)-tetraphosphatase (symmetrical) activity"/>
    <property type="evidence" value="ECO:0007669"/>
    <property type="project" value="UniProtKB-EC"/>
</dbReference>
<accession>D4RWV4</accession>
<dbReference type="EC" id="3.6.1.41" evidence="1"/>
<gene>
    <name evidence="8" type="ORF">BUTYVIB_00141</name>
</gene>
<dbReference type="Pfam" id="PF01966">
    <property type="entry name" value="HD"/>
    <property type="match status" value="1"/>
</dbReference>
<protein>
    <recommendedName>
        <fullName evidence="1">bis(5'-nucleosyl)-tetraphosphatase (symmetrical)</fullName>
        <ecNumber evidence="1">3.6.1.41</ecNumber>
    </recommendedName>
</protein>
<evidence type="ECO:0000313" key="9">
    <source>
        <dbReference type="Proteomes" id="UP000006238"/>
    </source>
</evidence>
<dbReference type="eggNOG" id="COG1713">
    <property type="taxonomic scope" value="Bacteria"/>
</dbReference>
<keyword evidence="5" id="KW-0408">Iron</keyword>
<dbReference type="GeneID" id="98918507"/>
<dbReference type="InterPro" id="IPR006674">
    <property type="entry name" value="HD_domain"/>
</dbReference>
<dbReference type="SUPFAM" id="SSF109604">
    <property type="entry name" value="HD-domain/PDEase-like"/>
    <property type="match status" value="1"/>
</dbReference>
<dbReference type="EMBL" id="ABWN01000017">
    <property type="protein sequence ID" value="EFF69628.1"/>
    <property type="molecule type" value="Genomic_DNA"/>
</dbReference>
<dbReference type="AlphaFoldDB" id="D4RWV4"/>
<dbReference type="HOGENOM" id="CLU_089580_1_0_9"/>
<dbReference type="Proteomes" id="UP000006238">
    <property type="component" value="Unassembled WGS sequence"/>
</dbReference>